<sequence length="72" mass="8360">MASTYGVVEIWMNEHVRRLCTNNCADFVYGFLETSLKKRSEHWLIWRFEGEAAVSDLMQSKEFTDNVGTSSH</sequence>
<proteinExistence type="predicted"/>
<dbReference type="AlphaFoldDB" id="A0A922EZ32"/>
<organism evidence="1 2">
    <name type="scientific">Carya illinoinensis</name>
    <name type="common">Pecan</name>
    <dbReference type="NCBI Taxonomy" id="32201"/>
    <lineage>
        <taxon>Eukaryota</taxon>
        <taxon>Viridiplantae</taxon>
        <taxon>Streptophyta</taxon>
        <taxon>Embryophyta</taxon>
        <taxon>Tracheophyta</taxon>
        <taxon>Spermatophyta</taxon>
        <taxon>Magnoliopsida</taxon>
        <taxon>eudicotyledons</taxon>
        <taxon>Gunneridae</taxon>
        <taxon>Pentapetalae</taxon>
        <taxon>rosids</taxon>
        <taxon>fabids</taxon>
        <taxon>Fagales</taxon>
        <taxon>Juglandaceae</taxon>
        <taxon>Carya</taxon>
    </lineage>
</organism>
<dbReference type="EMBL" id="CM031829">
    <property type="protein sequence ID" value="KAG6713041.1"/>
    <property type="molecule type" value="Genomic_DNA"/>
</dbReference>
<protein>
    <submittedName>
        <fullName evidence="1">Uncharacterized protein</fullName>
    </submittedName>
</protein>
<name>A0A922EZ32_CARIL</name>
<dbReference type="Proteomes" id="UP000811246">
    <property type="component" value="Chromosome 5"/>
</dbReference>
<gene>
    <name evidence="1" type="ORF">I3842_05G130500</name>
</gene>
<evidence type="ECO:0000313" key="2">
    <source>
        <dbReference type="Proteomes" id="UP000811246"/>
    </source>
</evidence>
<accession>A0A922EZ32</accession>
<reference evidence="1" key="1">
    <citation type="submission" date="2021-01" db="EMBL/GenBank/DDBJ databases">
        <authorList>
            <person name="Lovell J.T."/>
            <person name="Bentley N."/>
            <person name="Bhattarai G."/>
            <person name="Jenkins J.W."/>
            <person name="Sreedasyam A."/>
            <person name="Alarcon Y."/>
            <person name="Bock C."/>
            <person name="Boston L."/>
            <person name="Carlson J."/>
            <person name="Cervantes K."/>
            <person name="Clermont K."/>
            <person name="Krom N."/>
            <person name="Kubenka K."/>
            <person name="Mamidi S."/>
            <person name="Mattison C."/>
            <person name="Monteros M."/>
            <person name="Pisani C."/>
            <person name="Plott C."/>
            <person name="Rajasekar S."/>
            <person name="Rhein H.S."/>
            <person name="Rohla C."/>
            <person name="Song M."/>
            <person name="Hilaire R.S."/>
            <person name="Shu S."/>
            <person name="Wells L."/>
            <person name="Wang X."/>
            <person name="Webber J."/>
            <person name="Heerema R.J."/>
            <person name="Klein P."/>
            <person name="Conner P."/>
            <person name="Grauke L."/>
            <person name="Grimwood J."/>
            <person name="Schmutz J."/>
            <person name="Randall J.J."/>
        </authorList>
    </citation>
    <scope>NUCLEOTIDE SEQUENCE</scope>
    <source>
        <tissue evidence="1">Leaf</tissue>
    </source>
</reference>
<comment type="caution">
    <text evidence="1">The sequence shown here is derived from an EMBL/GenBank/DDBJ whole genome shotgun (WGS) entry which is preliminary data.</text>
</comment>
<dbReference type="PANTHER" id="PTHR46699:SF4">
    <property type="entry name" value="SERINE_THREONINE-PROTEIN KINASE STN7, CHLOROPLASTIC"/>
    <property type="match status" value="1"/>
</dbReference>
<evidence type="ECO:0000313" key="1">
    <source>
        <dbReference type="EMBL" id="KAG6713041.1"/>
    </source>
</evidence>
<dbReference type="PANTHER" id="PTHR46699">
    <property type="entry name" value="SERINE/THREONINE-PROTEIN KINASE STN8, CHLOROPLASTIC-RELATED"/>
    <property type="match status" value="1"/>
</dbReference>